<evidence type="ECO:0000313" key="2">
    <source>
        <dbReference type="EMBL" id="SDR17240.1"/>
    </source>
</evidence>
<dbReference type="RefSeq" id="WP_170830989.1">
    <property type="nucleotide sequence ID" value="NZ_FNLC01000002.1"/>
</dbReference>
<dbReference type="OrthoDB" id="195102at2157"/>
<feature type="compositionally biased region" description="Basic and acidic residues" evidence="1">
    <location>
        <begin position="11"/>
        <end position="24"/>
    </location>
</feature>
<name>A0A1H1GVP3_NATTX</name>
<evidence type="ECO:0000256" key="1">
    <source>
        <dbReference type="SAM" id="MobiDB-lite"/>
    </source>
</evidence>
<keyword evidence="3" id="KW-1185">Reference proteome</keyword>
<protein>
    <submittedName>
        <fullName evidence="2">Uncharacterized protein</fullName>
    </submittedName>
</protein>
<dbReference type="EMBL" id="FNLC01000002">
    <property type="protein sequence ID" value="SDR17240.1"/>
    <property type="molecule type" value="Genomic_DNA"/>
</dbReference>
<accession>A0A1H1GVP3</accession>
<dbReference type="STRING" id="1095778.SAMN04489842_2637"/>
<sequence length="51" mass="5399">MTDPSDPGASDETRPDAADLREETFYADAAPADPAVLNEGGDGDRTLDELF</sequence>
<reference evidence="3" key="1">
    <citation type="submission" date="2016-10" db="EMBL/GenBank/DDBJ databases">
        <authorList>
            <person name="Varghese N."/>
            <person name="Submissions S."/>
        </authorList>
    </citation>
    <scope>NUCLEOTIDE SEQUENCE [LARGE SCALE GENOMIC DNA]</scope>
    <source>
        <strain evidence="3">DSM 24767</strain>
    </source>
</reference>
<feature type="region of interest" description="Disordered" evidence="1">
    <location>
        <begin position="1"/>
        <end position="51"/>
    </location>
</feature>
<feature type="compositionally biased region" description="Basic and acidic residues" evidence="1">
    <location>
        <begin position="42"/>
        <end position="51"/>
    </location>
</feature>
<evidence type="ECO:0000313" key="3">
    <source>
        <dbReference type="Proteomes" id="UP000198848"/>
    </source>
</evidence>
<organism evidence="2 3">
    <name type="scientific">Natronobacterium texcoconense</name>
    <dbReference type="NCBI Taxonomy" id="1095778"/>
    <lineage>
        <taxon>Archaea</taxon>
        <taxon>Methanobacteriati</taxon>
        <taxon>Methanobacteriota</taxon>
        <taxon>Stenosarchaea group</taxon>
        <taxon>Halobacteria</taxon>
        <taxon>Halobacteriales</taxon>
        <taxon>Natrialbaceae</taxon>
        <taxon>Natronobacterium</taxon>
    </lineage>
</organism>
<dbReference type="Proteomes" id="UP000198848">
    <property type="component" value="Unassembled WGS sequence"/>
</dbReference>
<proteinExistence type="predicted"/>
<dbReference type="AlphaFoldDB" id="A0A1H1GVP3"/>
<gene>
    <name evidence="2" type="ORF">SAMN04489842_2637</name>
</gene>